<keyword evidence="3" id="KW-1185">Reference proteome</keyword>
<protein>
    <submittedName>
        <fullName evidence="2">Uncharacterized protein</fullName>
    </submittedName>
</protein>
<gene>
    <name evidence="1" type="ORF">CSSPJE1EN1_LOCUS114</name>
    <name evidence="2" type="ORF">CSSPJE1EN1_LOCUS4007</name>
</gene>
<accession>A0ABP0VVK6</accession>
<evidence type="ECO:0000313" key="2">
    <source>
        <dbReference type="EMBL" id="CAK9258529.1"/>
    </source>
</evidence>
<name>A0ABP0VVK6_9BRYO</name>
<reference evidence="2 3" key="1">
    <citation type="submission" date="2024-02" db="EMBL/GenBank/DDBJ databases">
        <authorList>
            <consortium name="ELIXIR-Norway"/>
            <consortium name="Elixir Norway"/>
        </authorList>
    </citation>
    <scope>NUCLEOTIDE SEQUENCE</scope>
</reference>
<evidence type="ECO:0000313" key="3">
    <source>
        <dbReference type="Proteomes" id="UP001497444"/>
    </source>
</evidence>
<sequence>MVCERQLHCFTNLLLLNVIASNILFPSHIQQHTLYVTSGFSDCDRREMLESASGGRISTNAFE</sequence>
<dbReference type="EMBL" id="OZ020106">
    <property type="protein sequence ID" value="CAK9258529.1"/>
    <property type="molecule type" value="Genomic_DNA"/>
</dbReference>
<evidence type="ECO:0000313" key="1">
    <source>
        <dbReference type="EMBL" id="CAK9254636.1"/>
    </source>
</evidence>
<organism evidence="2 3">
    <name type="scientific">Sphagnum jensenii</name>
    <dbReference type="NCBI Taxonomy" id="128206"/>
    <lineage>
        <taxon>Eukaryota</taxon>
        <taxon>Viridiplantae</taxon>
        <taxon>Streptophyta</taxon>
        <taxon>Embryophyta</taxon>
        <taxon>Bryophyta</taxon>
        <taxon>Sphagnophytina</taxon>
        <taxon>Sphagnopsida</taxon>
        <taxon>Sphagnales</taxon>
        <taxon>Sphagnaceae</taxon>
        <taxon>Sphagnum</taxon>
    </lineage>
</organism>
<dbReference type="Proteomes" id="UP001497444">
    <property type="component" value="Chromosome 1"/>
</dbReference>
<dbReference type="EMBL" id="OZ020096">
    <property type="protein sequence ID" value="CAK9254636.1"/>
    <property type="molecule type" value="Genomic_DNA"/>
</dbReference>
<proteinExistence type="predicted"/>
<dbReference type="Proteomes" id="UP001497444">
    <property type="component" value="Chromosome 11"/>
</dbReference>